<evidence type="ECO:0000313" key="3">
    <source>
        <dbReference type="Proteomes" id="UP000285120"/>
    </source>
</evidence>
<keyword evidence="1" id="KW-0812">Transmembrane</keyword>
<dbReference type="RefSeq" id="WP_120191669.1">
    <property type="nucleotide sequence ID" value="NZ_RAPK01000006.1"/>
</dbReference>
<evidence type="ECO:0000256" key="1">
    <source>
        <dbReference type="SAM" id="Phobius"/>
    </source>
</evidence>
<keyword evidence="3" id="KW-1185">Reference proteome</keyword>
<sequence>MKKREWVPAVLFIVLGIHCFVMPGFVLTGSLNVHSYLAQVLHVCFWIGIPIFLTGIIYLVWKKRKRSKGETS</sequence>
<name>A0A419V811_9BACL</name>
<evidence type="ECO:0000313" key="2">
    <source>
        <dbReference type="EMBL" id="RKD76256.1"/>
    </source>
</evidence>
<protein>
    <submittedName>
        <fullName evidence="2">Uncharacterized protein</fullName>
    </submittedName>
</protein>
<keyword evidence="1" id="KW-0472">Membrane</keyword>
<feature type="transmembrane region" description="Helical" evidence="1">
    <location>
        <begin position="40"/>
        <end position="61"/>
    </location>
</feature>
<reference evidence="2 3" key="1">
    <citation type="submission" date="2018-09" db="EMBL/GenBank/DDBJ databases">
        <title>Genomic Encyclopedia of Archaeal and Bacterial Type Strains, Phase II (KMG-II): from individual species to whole genera.</title>
        <authorList>
            <person name="Goeker M."/>
        </authorList>
    </citation>
    <scope>NUCLEOTIDE SEQUENCE [LARGE SCALE GENOMIC DNA]</scope>
    <source>
        <strain evidence="2 3">DSM 17008</strain>
    </source>
</reference>
<dbReference type="AlphaFoldDB" id="A0A419V811"/>
<dbReference type="Proteomes" id="UP000285120">
    <property type="component" value="Unassembled WGS sequence"/>
</dbReference>
<organism evidence="2 3">
    <name type="scientific">Sinobaca qinghaiensis</name>
    <dbReference type="NCBI Taxonomy" id="342944"/>
    <lineage>
        <taxon>Bacteria</taxon>
        <taxon>Bacillati</taxon>
        <taxon>Bacillota</taxon>
        <taxon>Bacilli</taxon>
        <taxon>Bacillales</taxon>
        <taxon>Sporolactobacillaceae</taxon>
        <taxon>Sinobaca</taxon>
    </lineage>
</organism>
<proteinExistence type="predicted"/>
<dbReference type="EMBL" id="RAPK01000006">
    <property type="protein sequence ID" value="RKD76256.1"/>
    <property type="molecule type" value="Genomic_DNA"/>
</dbReference>
<feature type="transmembrane region" description="Helical" evidence="1">
    <location>
        <begin position="7"/>
        <end position="28"/>
    </location>
</feature>
<gene>
    <name evidence="2" type="ORF">ATL39_0471</name>
</gene>
<dbReference type="OrthoDB" id="2643649at2"/>
<accession>A0A419V811</accession>
<keyword evidence="1" id="KW-1133">Transmembrane helix</keyword>
<comment type="caution">
    <text evidence="2">The sequence shown here is derived from an EMBL/GenBank/DDBJ whole genome shotgun (WGS) entry which is preliminary data.</text>
</comment>